<gene>
    <name evidence="2" type="ORF">HHI36_007939</name>
</gene>
<dbReference type="EMBL" id="JABFTP020000021">
    <property type="protein sequence ID" value="KAL3268848.1"/>
    <property type="molecule type" value="Genomic_DNA"/>
</dbReference>
<comment type="caution">
    <text evidence="2">The sequence shown here is derived from an EMBL/GenBank/DDBJ whole genome shotgun (WGS) entry which is preliminary data.</text>
</comment>
<feature type="compositionally biased region" description="Basic and acidic residues" evidence="1">
    <location>
        <begin position="20"/>
        <end position="45"/>
    </location>
</feature>
<name>A0ABD2MR24_9CUCU</name>
<sequence length="66" mass="7308">MIMSSFLRRISKSHSRSNLKLRDGEVVDKNKPKSDSSDSFKDNKSGDIGNEQKGSDSTADETQTSE</sequence>
<accession>A0ABD2MR24</accession>
<keyword evidence="3" id="KW-1185">Reference proteome</keyword>
<evidence type="ECO:0000256" key="1">
    <source>
        <dbReference type="SAM" id="MobiDB-lite"/>
    </source>
</evidence>
<proteinExistence type="predicted"/>
<protein>
    <submittedName>
        <fullName evidence="2">Uncharacterized protein</fullName>
    </submittedName>
</protein>
<feature type="compositionally biased region" description="Polar residues" evidence="1">
    <location>
        <begin position="55"/>
        <end position="66"/>
    </location>
</feature>
<organism evidence="2 3">
    <name type="scientific">Cryptolaemus montrouzieri</name>
    <dbReference type="NCBI Taxonomy" id="559131"/>
    <lineage>
        <taxon>Eukaryota</taxon>
        <taxon>Metazoa</taxon>
        <taxon>Ecdysozoa</taxon>
        <taxon>Arthropoda</taxon>
        <taxon>Hexapoda</taxon>
        <taxon>Insecta</taxon>
        <taxon>Pterygota</taxon>
        <taxon>Neoptera</taxon>
        <taxon>Endopterygota</taxon>
        <taxon>Coleoptera</taxon>
        <taxon>Polyphaga</taxon>
        <taxon>Cucujiformia</taxon>
        <taxon>Coccinelloidea</taxon>
        <taxon>Coccinellidae</taxon>
        <taxon>Scymninae</taxon>
        <taxon>Scymnini</taxon>
        <taxon>Cryptolaemus</taxon>
    </lineage>
</organism>
<feature type="region of interest" description="Disordered" evidence="1">
    <location>
        <begin position="1"/>
        <end position="66"/>
    </location>
</feature>
<evidence type="ECO:0000313" key="3">
    <source>
        <dbReference type="Proteomes" id="UP001516400"/>
    </source>
</evidence>
<dbReference type="AlphaFoldDB" id="A0ABD2MR24"/>
<reference evidence="2 3" key="1">
    <citation type="journal article" date="2021" name="BMC Biol.">
        <title>Horizontally acquired antibacterial genes associated with adaptive radiation of ladybird beetles.</title>
        <authorList>
            <person name="Li H.S."/>
            <person name="Tang X.F."/>
            <person name="Huang Y.H."/>
            <person name="Xu Z.Y."/>
            <person name="Chen M.L."/>
            <person name="Du X.Y."/>
            <person name="Qiu B.Y."/>
            <person name="Chen P.T."/>
            <person name="Zhang W."/>
            <person name="Slipinski A."/>
            <person name="Escalona H.E."/>
            <person name="Waterhouse R.M."/>
            <person name="Zwick A."/>
            <person name="Pang H."/>
        </authorList>
    </citation>
    <scope>NUCLEOTIDE SEQUENCE [LARGE SCALE GENOMIC DNA]</scope>
    <source>
        <strain evidence="2">SYSU2018</strain>
    </source>
</reference>
<feature type="compositionally biased region" description="Basic residues" evidence="1">
    <location>
        <begin position="9"/>
        <end position="19"/>
    </location>
</feature>
<dbReference type="Proteomes" id="UP001516400">
    <property type="component" value="Unassembled WGS sequence"/>
</dbReference>
<feature type="non-terminal residue" evidence="2">
    <location>
        <position position="66"/>
    </location>
</feature>
<evidence type="ECO:0000313" key="2">
    <source>
        <dbReference type="EMBL" id="KAL3268848.1"/>
    </source>
</evidence>